<evidence type="ECO:0000259" key="4">
    <source>
        <dbReference type="Pfam" id="PF03781"/>
    </source>
</evidence>
<dbReference type="Gene3D" id="3.90.1580.10">
    <property type="entry name" value="paralog of FGE (formylglycine-generating enzyme)"/>
    <property type="match status" value="2"/>
</dbReference>
<feature type="domain" description="Sulfatase-modifying factor enzyme-like" evidence="4">
    <location>
        <begin position="193"/>
        <end position="330"/>
    </location>
</feature>
<dbReference type="Pfam" id="PF03781">
    <property type="entry name" value="FGE-sulfatase"/>
    <property type="match status" value="1"/>
</dbReference>
<gene>
    <name evidence="6" type="ORF">DFR39_10319</name>
</gene>
<evidence type="ECO:0000313" key="6">
    <source>
        <dbReference type="EMBL" id="TDP11096.1"/>
    </source>
</evidence>
<name>A0A4R6N7X9_9BURK</name>
<accession>A0A4R6N7X9</accession>
<sequence length="415" mass="46220">MNEMPAFASPAGDATRAVALARYPAVRAHTLDLAAPLSAEDQALQSMPDASPAKWHQAHTSWFFEALLLRPLLPDYQAFDERFFYLFNSYYEALGPRHPRPQRGLLSRPSLDEVRAYRAHVDAAMLRLIEQADTDSWARAAPLLELGLQHEQQHQELLLTDILHAFSCNPLLPAYAEAAPEAPDGGALRWLAHAGGAAQIGHAGPGFAFDNEGPRHTVLLAPFEMASRLVNQGEYLDFIQDGGYRRPELWLSDGWARVQAEGWQAPAYWLAPDDPRRPAGHWQRLGLRGVQALRREAPVLGLSFYEAAAYAEWAGARLPSEFEWELAARELTGLEQLYDAAWQWTRSAYHPYPGFKPLAGAAAEYNGKFMVGQLVLRGASLATPPGHARPSYRNFFPPAARWQFSGLRLARDPLV</sequence>
<dbReference type="NCBIfam" id="TIGR03440">
    <property type="entry name" value="egtB_TIGR03440"/>
    <property type="match status" value="1"/>
</dbReference>
<feature type="domain" description="DinB-like" evidence="5">
    <location>
        <begin position="25"/>
        <end position="156"/>
    </location>
</feature>
<dbReference type="InterPro" id="IPR016187">
    <property type="entry name" value="CTDL_fold"/>
</dbReference>
<proteinExistence type="predicted"/>
<evidence type="ECO:0000313" key="7">
    <source>
        <dbReference type="Proteomes" id="UP000295357"/>
    </source>
</evidence>
<evidence type="ECO:0000259" key="5">
    <source>
        <dbReference type="Pfam" id="PF12867"/>
    </source>
</evidence>
<dbReference type="Pfam" id="PF12867">
    <property type="entry name" value="DinB_2"/>
    <property type="match status" value="1"/>
</dbReference>
<comment type="caution">
    <text evidence="6">The sequence shown here is derived from an EMBL/GenBank/DDBJ whole genome shotgun (WGS) entry which is preliminary data.</text>
</comment>
<dbReference type="GO" id="GO:0052699">
    <property type="term" value="P:ergothioneine biosynthetic process"/>
    <property type="evidence" value="ECO:0007669"/>
    <property type="project" value="InterPro"/>
</dbReference>
<evidence type="ECO:0000256" key="3">
    <source>
        <dbReference type="ARBA" id="ARBA00037882"/>
    </source>
</evidence>
<dbReference type="InterPro" id="IPR051043">
    <property type="entry name" value="Sulfatase_Mod_Factor_Kinase"/>
</dbReference>
<keyword evidence="1" id="KW-0560">Oxidoreductase</keyword>
<dbReference type="EMBL" id="SNXE01000003">
    <property type="protein sequence ID" value="TDP11096.1"/>
    <property type="molecule type" value="Genomic_DNA"/>
</dbReference>
<evidence type="ECO:0000256" key="2">
    <source>
        <dbReference type="ARBA" id="ARBA00023004"/>
    </source>
</evidence>
<dbReference type="PANTHER" id="PTHR23150">
    <property type="entry name" value="SULFATASE MODIFYING FACTOR 1, 2"/>
    <property type="match status" value="1"/>
</dbReference>
<dbReference type="InterPro" id="IPR005532">
    <property type="entry name" value="SUMF_dom"/>
</dbReference>
<dbReference type="Proteomes" id="UP000295357">
    <property type="component" value="Unassembled WGS sequence"/>
</dbReference>
<dbReference type="InterPro" id="IPR024775">
    <property type="entry name" value="DinB-like"/>
</dbReference>
<dbReference type="InterPro" id="IPR017806">
    <property type="entry name" value="EgtB"/>
</dbReference>
<keyword evidence="7" id="KW-1185">Reference proteome</keyword>
<comment type="pathway">
    <text evidence="3">Amino-acid biosynthesis; ergothioneine biosynthesis.</text>
</comment>
<dbReference type="PANTHER" id="PTHR23150:SF36">
    <property type="entry name" value="HERCYNINE OXYGENASE"/>
    <property type="match status" value="1"/>
</dbReference>
<evidence type="ECO:0000256" key="1">
    <source>
        <dbReference type="ARBA" id="ARBA00023002"/>
    </source>
</evidence>
<dbReference type="InterPro" id="IPR042095">
    <property type="entry name" value="SUMF_sf"/>
</dbReference>
<protein>
    <submittedName>
        <fullName evidence="6">Ergothioneine biosynthesis protein EgtB</fullName>
    </submittedName>
</protein>
<reference evidence="6 7" key="1">
    <citation type="submission" date="2019-03" db="EMBL/GenBank/DDBJ databases">
        <title>Genomic Encyclopedia of Type Strains, Phase IV (KMG-IV): sequencing the most valuable type-strain genomes for metagenomic binning, comparative biology and taxonomic classification.</title>
        <authorList>
            <person name="Goeker M."/>
        </authorList>
    </citation>
    <scope>NUCLEOTIDE SEQUENCE [LARGE SCALE GENOMIC DNA]</scope>
    <source>
        <strain evidence="6 7">DSM 25082</strain>
    </source>
</reference>
<keyword evidence="2" id="KW-0408">Iron</keyword>
<organism evidence="6 7">
    <name type="scientific">Roseateles asaccharophilus</name>
    <dbReference type="NCBI Taxonomy" id="582607"/>
    <lineage>
        <taxon>Bacteria</taxon>
        <taxon>Pseudomonadati</taxon>
        <taxon>Pseudomonadota</taxon>
        <taxon>Betaproteobacteria</taxon>
        <taxon>Burkholderiales</taxon>
        <taxon>Sphaerotilaceae</taxon>
        <taxon>Roseateles</taxon>
    </lineage>
</organism>
<dbReference type="SUPFAM" id="SSF56436">
    <property type="entry name" value="C-type lectin-like"/>
    <property type="match status" value="1"/>
</dbReference>
<dbReference type="AlphaFoldDB" id="A0A4R6N7X9"/>